<feature type="compositionally biased region" description="Polar residues" evidence="1">
    <location>
        <begin position="51"/>
        <end position="69"/>
    </location>
</feature>
<feature type="chain" id="PRO_5021238194" evidence="2">
    <location>
        <begin position="20"/>
        <end position="258"/>
    </location>
</feature>
<sequence length="258" mass="28167">MQRTKLGLVFLSVAISLESCSLYSCPTEAPNAVSFMPATWSRPTILSTGAMQSQRGAQCSQDGTGTRDPSSTEDEEKPVHLEKHNNNNNNMLYWVNIANAELQGILSLHGTMRLLHSPPRLLDVLLGGEARRLRATAGRRLLSSTLSMKVLSVALGNQHSSSSRARIPGGLDEHGVVEELLQLLVGVVDAQLLEGVQLEGSVRKTCVMVISKPAISRMPMNDAPWRLVRSRALLMRWTSQRNRRSYVALANASTAKSA</sequence>
<evidence type="ECO:0000256" key="1">
    <source>
        <dbReference type="SAM" id="MobiDB-lite"/>
    </source>
</evidence>
<reference evidence="3 4" key="1">
    <citation type="submission" date="2019-03" db="EMBL/GenBank/DDBJ databases">
        <title>First draft genome of Liparis tanakae, snailfish: a comprehensive survey of snailfish specific genes.</title>
        <authorList>
            <person name="Kim W."/>
            <person name="Song I."/>
            <person name="Jeong J.-H."/>
            <person name="Kim D."/>
            <person name="Kim S."/>
            <person name="Ryu S."/>
            <person name="Song J.Y."/>
            <person name="Lee S.K."/>
        </authorList>
    </citation>
    <scope>NUCLEOTIDE SEQUENCE [LARGE SCALE GENOMIC DNA]</scope>
    <source>
        <tissue evidence="3">Muscle</tissue>
    </source>
</reference>
<accession>A0A4Z2GYF2</accession>
<evidence type="ECO:0000313" key="4">
    <source>
        <dbReference type="Proteomes" id="UP000314294"/>
    </source>
</evidence>
<gene>
    <name evidence="3" type="ORF">EYF80_031176</name>
</gene>
<feature type="region of interest" description="Disordered" evidence="1">
    <location>
        <begin position="51"/>
        <end position="85"/>
    </location>
</feature>
<keyword evidence="2" id="KW-0732">Signal</keyword>
<dbReference type="AlphaFoldDB" id="A0A4Z2GYF2"/>
<dbReference type="Proteomes" id="UP000314294">
    <property type="component" value="Unassembled WGS sequence"/>
</dbReference>
<comment type="caution">
    <text evidence="3">The sequence shown here is derived from an EMBL/GenBank/DDBJ whole genome shotgun (WGS) entry which is preliminary data.</text>
</comment>
<name>A0A4Z2GYF2_9TELE</name>
<protein>
    <submittedName>
        <fullName evidence="3">Uncharacterized protein</fullName>
    </submittedName>
</protein>
<feature type="signal peptide" evidence="2">
    <location>
        <begin position="1"/>
        <end position="19"/>
    </location>
</feature>
<keyword evidence="4" id="KW-1185">Reference proteome</keyword>
<evidence type="ECO:0000313" key="3">
    <source>
        <dbReference type="EMBL" id="TNN58556.1"/>
    </source>
</evidence>
<organism evidence="3 4">
    <name type="scientific">Liparis tanakae</name>
    <name type="common">Tanaka's snailfish</name>
    <dbReference type="NCBI Taxonomy" id="230148"/>
    <lineage>
        <taxon>Eukaryota</taxon>
        <taxon>Metazoa</taxon>
        <taxon>Chordata</taxon>
        <taxon>Craniata</taxon>
        <taxon>Vertebrata</taxon>
        <taxon>Euteleostomi</taxon>
        <taxon>Actinopterygii</taxon>
        <taxon>Neopterygii</taxon>
        <taxon>Teleostei</taxon>
        <taxon>Neoteleostei</taxon>
        <taxon>Acanthomorphata</taxon>
        <taxon>Eupercaria</taxon>
        <taxon>Perciformes</taxon>
        <taxon>Cottioidei</taxon>
        <taxon>Cottales</taxon>
        <taxon>Liparidae</taxon>
        <taxon>Liparis</taxon>
    </lineage>
</organism>
<evidence type="ECO:0000256" key="2">
    <source>
        <dbReference type="SAM" id="SignalP"/>
    </source>
</evidence>
<dbReference type="EMBL" id="SRLO01000375">
    <property type="protein sequence ID" value="TNN58556.1"/>
    <property type="molecule type" value="Genomic_DNA"/>
</dbReference>
<proteinExistence type="predicted"/>